<sequence>MERYKSLALLGGGALLGSLSTFFLLRLLQTQKKIVRRQCTDNATAETNGVYNMSQFPLIDSVFFCFGLMPFISA</sequence>
<comment type="caution">
    <text evidence="2">The sequence shown here is derived from an EMBL/GenBank/DDBJ whole genome shotgun (WGS) entry which is preliminary data.</text>
</comment>
<evidence type="ECO:0000313" key="2">
    <source>
        <dbReference type="EMBL" id="PNX65325.1"/>
    </source>
</evidence>
<proteinExistence type="predicted"/>
<feature type="transmembrane region" description="Helical" evidence="1">
    <location>
        <begin position="6"/>
        <end position="28"/>
    </location>
</feature>
<evidence type="ECO:0000313" key="3">
    <source>
        <dbReference type="Proteomes" id="UP000236291"/>
    </source>
</evidence>
<keyword evidence="1" id="KW-1133">Transmembrane helix</keyword>
<protein>
    <submittedName>
        <fullName evidence="2">Uncharacterized protein</fullName>
    </submittedName>
</protein>
<keyword evidence="1" id="KW-0472">Membrane</keyword>
<dbReference type="AlphaFoldDB" id="A0A2K3KGA6"/>
<reference evidence="2 3" key="2">
    <citation type="journal article" date="2017" name="Front. Plant Sci.">
        <title>Gene Classification and Mining of Molecular Markers Useful in Red Clover (Trifolium pratense) Breeding.</title>
        <authorList>
            <person name="Istvanek J."/>
            <person name="Dluhosova J."/>
            <person name="Dluhos P."/>
            <person name="Patkova L."/>
            <person name="Nedelnik J."/>
            <person name="Repkova J."/>
        </authorList>
    </citation>
    <scope>NUCLEOTIDE SEQUENCE [LARGE SCALE GENOMIC DNA]</scope>
    <source>
        <strain evidence="3">cv. Tatra</strain>
        <tissue evidence="2">Young leaves</tissue>
    </source>
</reference>
<reference evidence="2 3" key="1">
    <citation type="journal article" date="2014" name="Am. J. Bot.">
        <title>Genome assembly and annotation for red clover (Trifolium pratense; Fabaceae).</title>
        <authorList>
            <person name="Istvanek J."/>
            <person name="Jaros M."/>
            <person name="Krenek A."/>
            <person name="Repkova J."/>
        </authorList>
    </citation>
    <scope>NUCLEOTIDE SEQUENCE [LARGE SCALE GENOMIC DNA]</scope>
    <source>
        <strain evidence="3">cv. Tatra</strain>
        <tissue evidence="2">Young leaves</tissue>
    </source>
</reference>
<gene>
    <name evidence="2" type="ORF">L195_g054483</name>
</gene>
<name>A0A2K3KGA6_TRIPR</name>
<evidence type="ECO:0000256" key="1">
    <source>
        <dbReference type="SAM" id="Phobius"/>
    </source>
</evidence>
<dbReference type="Proteomes" id="UP000236291">
    <property type="component" value="Unassembled WGS sequence"/>
</dbReference>
<accession>A0A2K3KGA6</accession>
<dbReference type="EMBL" id="ASHM01095402">
    <property type="protein sequence ID" value="PNX65325.1"/>
    <property type="molecule type" value="Genomic_DNA"/>
</dbReference>
<keyword evidence="1" id="KW-0812">Transmembrane</keyword>
<organism evidence="2 3">
    <name type="scientific">Trifolium pratense</name>
    <name type="common">Red clover</name>
    <dbReference type="NCBI Taxonomy" id="57577"/>
    <lineage>
        <taxon>Eukaryota</taxon>
        <taxon>Viridiplantae</taxon>
        <taxon>Streptophyta</taxon>
        <taxon>Embryophyta</taxon>
        <taxon>Tracheophyta</taxon>
        <taxon>Spermatophyta</taxon>
        <taxon>Magnoliopsida</taxon>
        <taxon>eudicotyledons</taxon>
        <taxon>Gunneridae</taxon>
        <taxon>Pentapetalae</taxon>
        <taxon>rosids</taxon>
        <taxon>fabids</taxon>
        <taxon>Fabales</taxon>
        <taxon>Fabaceae</taxon>
        <taxon>Papilionoideae</taxon>
        <taxon>50 kb inversion clade</taxon>
        <taxon>NPAAA clade</taxon>
        <taxon>Hologalegina</taxon>
        <taxon>IRL clade</taxon>
        <taxon>Trifolieae</taxon>
        <taxon>Trifolium</taxon>
    </lineage>
</organism>